<keyword evidence="3" id="KW-1185">Reference proteome</keyword>
<feature type="region of interest" description="Disordered" evidence="1">
    <location>
        <begin position="1"/>
        <end position="44"/>
    </location>
</feature>
<accession>A0ABN8SFS8</accession>
<dbReference type="Proteomes" id="UP001159427">
    <property type="component" value="Unassembled WGS sequence"/>
</dbReference>
<evidence type="ECO:0000256" key="1">
    <source>
        <dbReference type="SAM" id="MobiDB-lite"/>
    </source>
</evidence>
<feature type="compositionally biased region" description="Polar residues" evidence="1">
    <location>
        <begin position="58"/>
        <end position="73"/>
    </location>
</feature>
<evidence type="ECO:0000313" key="3">
    <source>
        <dbReference type="Proteomes" id="UP001159427"/>
    </source>
</evidence>
<protein>
    <submittedName>
        <fullName evidence="2">Uncharacterized protein</fullName>
    </submittedName>
</protein>
<gene>
    <name evidence="2" type="ORF">PEVE_00020598</name>
</gene>
<feature type="region of interest" description="Disordered" evidence="1">
    <location>
        <begin position="58"/>
        <end position="97"/>
    </location>
</feature>
<comment type="caution">
    <text evidence="2">The sequence shown here is derived from an EMBL/GenBank/DDBJ whole genome shotgun (WGS) entry which is preliminary data.</text>
</comment>
<evidence type="ECO:0000313" key="2">
    <source>
        <dbReference type="EMBL" id="CAH3190563.1"/>
    </source>
</evidence>
<organism evidence="2 3">
    <name type="scientific">Porites evermanni</name>
    <dbReference type="NCBI Taxonomy" id="104178"/>
    <lineage>
        <taxon>Eukaryota</taxon>
        <taxon>Metazoa</taxon>
        <taxon>Cnidaria</taxon>
        <taxon>Anthozoa</taxon>
        <taxon>Hexacorallia</taxon>
        <taxon>Scleractinia</taxon>
        <taxon>Fungiina</taxon>
        <taxon>Poritidae</taxon>
        <taxon>Porites</taxon>
    </lineage>
</organism>
<dbReference type="EMBL" id="CALNXI010002762">
    <property type="protein sequence ID" value="CAH3190563.1"/>
    <property type="molecule type" value="Genomic_DNA"/>
</dbReference>
<sequence length="97" mass="10147">MQPGIPGAAPQGSQQPVVLVPVSGTSPGQHVMAQATSSEGMATSTLQEQFQSRLVNVNPSNAMSTSTNSSPQETEIPRSSRHGGYALLQNEENQVDV</sequence>
<name>A0ABN8SFS8_9CNID</name>
<proteinExistence type="predicted"/>
<feature type="compositionally biased region" description="Polar residues" evidence="1">
    <location>
        <begin position="23"/>
        <end position="44"/>
    </location>
</feature>
<reference evidence="2 3" key="1">
    <citation type="submission" date="2022-05" db="EMBL/GenBank/DDBJ databases">
        <authorList>
            <consortium name="Genoscope - CEA"/>
            <person name="William W."/>
        </authorList>
    </citation>
    <scope>NUCLEOTIDE SEQUENCE [LARGE SCALE GENOMIC DNA]</scope>
</reference>